<dbReference type="GO" id="GO:0004564">
    <property type="term" value="F:beta-fructofuranosidase activity"/>
    <property type="evidence" value="ECO:0007669"/>
    <property type="project" value="UniProtKB-EC"/>
</dbReference>
<evidence type="ECO:0000256" key="4">
    <source>
        <dbReference type="ARBA" id="ARBA00023295"/>
    </source>
</evidence>
<dbReference type="CDD" id="cd08996">
    <property type="entry name" value="GH32_FFase"/>
    <property type="match status" value="1"/>
</dbReference>
<dbReference type="InterPro" id="IPR001362">
    <property type="entry name" value="Glyco_hydro_32"/>
</dbReference>
<dbReference type="SUPFAM" id="SSF75005">
    <property type="entry name" value="Arabinanase/levansucrase/invertase"/>
    <property type="match status" value="1"/>
</dbReference>
<feature type="domain" description="Glycosyl hydrolase family 32 N-terminal" evidence="6">
    <location>
        <begin position="292"/>
        <end position="582"/>
    </location>
</feature>
<dbReference type="GO" id="GO:0005975">
    <property type="term" value="P:carbohydrate metabolic process"/>
    <property type="evidence" value="ECO:0007669"/>
    <property type="project" value="InterPro"/>
</dbReference>
<gene>
    <name evidence="8" type="ORF">BN1723_011886</name>
</gene>
<evidence type="ECO:0000313" key="8">
    <source>
        <dbReference type="EMBL" id="CRK19462.1"/>
    </source>
</evidence>
<accession>A0A0G4LBQ5</accession>
<dbReference type="Gene3D" id="2.60.120.560">
    <property type="entry name" value="Exo-inulinase, domain 1"/>
    <property type="match status" value="1"/>
</dbReference>
<dbReference type="Pfam" id="PF00251">
    <property type="entry name" value="Glyco_hydro_32N"/>
    <property type="match status" value="1"/>
</dbReference>
<evidence type="ECO:0000256" key="5">
    <source>
        <dbReference type="RuleBase" id="RU362110"/>
    </source>
</evidence>
<name>A0A0G4LBQ5_VERLO</name>
<evidence type="ECO:0000256" key="1">
    <source>
        <dbReference type="ARBA" id="ARBA00009902"/>
    </source>
</evidence>
<evidence type="ECO:0000256" key="2">
    <source>
        <dbReference type="ARBA" id="ARBA00012758"/>
    </source>
</evidence>
<keyword evidence="3 5" id="KW-0378">Hydrolase</keyword>
<evidence type="ECO:0000259" key="6">
    <source>
        <dbReference type="Pfam" id="PF00251"/>
    </source>
</evidence>
<sequence length="746" mass="81814">MSTASRVLAGPVKPERHVQTCNGLVNPGFETGSLEGWQVVDGNAFGNISVTDSVSYWDGPFHQDQKYFILGTAQAGETAIGNLKSSSFRATSNLSFLIGGGYDPDHLYVGLVRDQDNQLLLKQTGINDEALIRIIWDTSEWAGEQKYFILGTAQAGETAIGNLKSSSFRATSNLSFLIGGGYDPDHLYVGLVRDQDNKLLLSQTGINDEALIRIIWDTSEWAGEQVHIIVHDSSTKESWGHINFDDLRIGRHALGNGQGRTFHVIGQSNQPPRDSSPACSLYAEDPIRPQYHYTPYQGWINDPAGLSQWNGQHHLFSQFFPDSPFWGPMHWAHAESTDAVHWRTLPDALSPKKTQIPGDESGRFTGSAMIHENELHLVFTEYVDVRAHPHAVQETVDVSSSKDGINFKPYALNPVIPGPPDGAPVFFRDPKVFYDPTDDSWKMVVGATNSVDGQVQLYRSIDGPFSWSHVGIMYTGNGSTGPLWECPNFFPLEDKWVLFYGGNGLGWYETGSFNGSVFVSEKRGLLDAGPASYAMQWYKDQSGRDLAITWMGNWPTPKWPSRANGWAGQQSITRELFLRDDGGLGSRPIPELESLAQGKVQRSGPVLVDDIAHIIGSSNTARVKLSIDLGTTTASSFTLALFQSSEECTLLTYDAKSHILTLDTTGAGYGQTGLWEASIAVPVENKLAMDIFLDRSVLEIFIGDGTVFSANVFPRYQESTDISIVANDGVVALEAASVTPLGSSWC</sequence>
<dbReference type="Gene3D" id="2.115.10.20">
    <property type="entry name" value="Glycosyl hydrolase domain, family 43"/>
    <property type="match status" value="1"/>
</dbReference>
<reference evidence="9" key="1">
    <citation type="submission" date="2015-05" db="EMBL/GenBank/DDBJ databases">
        <authorList>
            <person name="Fogelqvist Johan"/>
        </authorList>
    </citation>
    <scope>NUCLEOTIDE SEQUENCE [LARGE SCALE GENOMIC DNA]</scope>
</reference>
<dbReference type="AlphaFoldDB" id="A0A0G4LBQ5"/>
<dbReference type="PANTHER" id="PTHR43101">
    <property type="entry name" value="BETA-FRUCTOSIDASE"/>
    <property type="match status" value="1"/>
</dbReference>
<dbReference type="InterPro" id="IPR013189">
    <property type="entry name" value="Glyco_hydro_32_C"/>
</dbReference>
<protein>
    <recommendedName>
        <fullName evidence="2">beta-fructofuranosidase</fullName>
        <ecNumber evidence="2">3.2.1.26</ecNumber>
    </recommendedName>
</protein>
<proteinExistence type="inferred from homology"/>
<dbReference type="InterPro" id="IPR023296">
    <property type="entry name" value="Glyco_hydro_beta-prop_sf"/>
</dbReference>
<dbReference type="InterPro" id="IPR051214">
    <property type="entry name" value="GH32_Enzymes"/>
</dbReference>
<keyword evidence="4 5" id="KW-0326">Glycosidase</keyword>
<dbReference type="EC" id="3.2.1.26" evidence="2"/>
<dbReference type="Pfam" id="PF08244">
    <property type="entry name" value="Glyco_hydro_32C"/>
    <property type="match status" value="1"/>
</dbReference>
<evidence type="ECO:0000259" key="7">
    <source>
        <dbReference type="Pfam" id="PF08244"/>
    </source>
</evidence>
<dbReference type="InterPro" id="IPR013320">
    <property type="entry name" value="ConA-like_dom_sf"/>
</dbReference>
<organism evidence="8 9">
    <name type="scientific">Verticillium longisporum</name>
    <name type="common">Verticillium dahliae var. longisporum</name>
    <dbReference type="NCBI Taxonomy" id="100787"/>
    <lineage>
        <taxon>Eukaryota</taxon>
        <taxon>Fungi</taxon>
        <taxon>Dikarya</taxon>
        <taxon>Ascomycota</taxon>
        <taxon>Pezizomycotina</taxon>
        <taxon>Sordariomycetes</taxon>
        <taxon>Hypocreomycetidae</taxon>
        <taxon>Glomerellales</taxon>
        <taxon>Plectosphaerellaceae</taxon>
        <taxon>Verticillium</taxon>
    </lineage>
</organism>
<evidence type="ECO:0000256" key="3">
    <source>
        <dbReference type="ARBA" id="ARBA00022801"/>
    </source>
</evidence>
<dbReference type="EMBL" id="CVQI01010002">
    <property type="protein sequence ID" value="CRK19462.1"/>
    <property type="molecule type" value="Genomic_DNA"/>
</dbReference>
<dbReference type="SUPFAM" id="SSF49899">
    <property type="entry name" value="Concanavalin A-like lectins/glucanases"/>
    <property type="match status" value="1"/>
</dbReference>
<dbReference type="SMART" id="SM00640">
    <property type="entry name" value="Glyco_32"/>
    <property type="match status" value="1"/>
</dbReference>
<evidence type="ECO:0000313" key="9">
    <source>
        <dbReference type="Proteomes" id="UP000045706"/>
    </source>
</evidence>
<dbReference type="Proteomes" id="UP000045706">
    <property type="component" value="Unassembled WGS sequence"/>
</dbReference>
<dbReference type="InterPro" id="IPR013148">
    <property type="entry name" value="Glyco_hydro_32_N"/>
</dbReference>
<dbReference type="PANTHER" id="PTHR43101:SF1">
    <property type="entry name" value="BETA-FRUCTOSIDASE"/>
    <property type="match status" value="1"/>
</dbReference>
<feature type="domain" description="Glycosyl hydrolase family 32 C-terminal" evidence="7">
    <location>
        <begin position="613"/>
        <end position="738"/>
    </location>
</feature>
<comment type="similarity">
    <text evidence="1 5">Belongs to the glycosyl hydrolase 32 family.</text>
</comment>